<name>Q2KVB3_BORA1</name>
<organism evidence="2 3">
    <name type="scientific">Bordetella avium (strain 197N)</name>
    <dbReference type="NCBI Taxonomy" id="360910"/>
    <lineage>
        <taxon>Bacteria</taxon>
        <taxon>Pseudomonadati</taxon>
        <taxon>Pseudomonadota</taxon>
        <taxon>Betaproteobacteria</taxon>
        <taxon>Burkholderiales</taxon>
        <taxon>Alcaligenaceae</taxon>
        <taxon>Bordetella</taxon>
    </lineage>
</organism>
<dbReference type="STRING" id="360910.BAV1004"/>
<dbReference type="InterPro" id="IPR007410">
    <property type="entry name" value="LpqE-like"/>
</dbReference>
<sequence>MKILKRLGASAALGLLLAATAHAQVSVDNAWIRASVPGQKSTGAFMTVRAPADSKLVEAHSDVARSTEIHEMKMEGDVMRMRQVDSVALPAGKAVELKPGGYHIMLMDLQRQMTTGEHVPLTLVTESADGKRHTQRIEVEVRPLTTQRSGNAHHKAH</sequence>
<gene>
    <name evidence="2" type="ordered locus">BAV1004</name>
</gene>
<dbReference type="SUPFAM" id="SSF110087">
    <property type="entry name" value="DR1885-like metal-binding protein"/>
    <property type="match status" value="1"/>
</dbReference>
<dbReference type="HOGENOM" id="CLU_100939_1_1_4"/>
<protein>
    <submittedName>
        <fullName evidence="2">Exported protein</fullName>
    </submittedName>
</protein>
<evidence type="ECO:0000256" key="1">
    <source>
        <dbReference type="SAM" id="SignalP"/>
    </source>
</evidence>
<evidence type="ECO:0000313" key="2">
    <source>
        <dbReference type="EMBL" id="CAJ48613.1"/>
    </source>
</evidence>
<feature type="chain" id="PRO_5004211887" evidence="1">
    <location>
        <begin position="24"/>
        <end position="157"/>
    </location>
</feature>
<dbReference type="PANTHER" id="PTHR36302">
    <property type="entry name" value="BLR7088 PROTEIN"/>
    <property type="match status" value="1"/>
</dbReference>
<dbReference type="Pfam" id="PF04314">
    <property type="entry name" value="PCuAC"/>
    <property type="match status" value="1"/>
</dbReference>
<dbReference type="RefSeq" id="WP_012416690.1">
    <property type="nucleotide sequence ID" value="NC_010645.1"/>
</dbReference>
<dbReference type="InterPro" id="IPR036182">
    <property type="entry name" value="PCuAC_sf"/>
</dbReference>
<dbReference type="AlphaFoldDB" id="Q2KVB3"/>
<dbReference type="GeneID" id="92935803"/>
<feature type="signal peptide" evidence="1">
    <location>
        <begin position="1"/>
        <end position="23"/>
    </location>
</feature>
<dbReference type="OrthoDB" id="9796962at2"/>
<keyword evidence="3" id="KW-1185">Reference proteome</keyword>
<dbReference type="Gene3D" id="2.60.40.1890">
    <property type="entry name" value="PCu(A)C copper chaperone"/>
    <property type="match status" value="1"/>
</dbReference>
<dbReference type="InterPro" id="IPR058248">
    <property type="entry name" value="Lxx211020-like"/>
</dbReference>
<dbReference type="eggNOG" id="COG2847">
    <property type="taxonomic scope" value="Bacteria"/>
</dbReference>
<evidence type="ECO:0000313" key="3">
    <source>
        <dbReference type="Proteomes" id="UP000001977"/>
    </source>
</evidence>
<dbReference type="KEGG" id="bav:BAV1004"/>
<proteinExistence type="predicted"/>
<accession>Q2KVB3</accession>
<reference evidence="2 3" key="1">
    <citation type="journal article" date="2006" name="J. Bacteriol.">
        <title>Comparison of the genome sequence of the poultry pathogen Bordetella avium with those of B. bronchiseptica, B. pertussis, and B. parapertussis reveals extensive diversity in surface structures associated with host interaction.</title>
        <authorList>
            <person name="Sebaihia M."/>
            <person name="Preston A."/>
            <person name="Maskell D.J."/>
            <person name="Kuzmiak H."/>
            <person name="Connell T.D."/>
            <person name="King N.D."/>
            <person name="Orndorff P.E."/>
            <person name="Miyamoto D.M."/>
            <person name="Thomson N.R."/>
            <person name="Harris D."/>
            <person name="Goble A."/>
            <person name="Lord A."/>
            <person name="Murphy L."/>
            <person name="Quail M.A."/>
            <person name="Rutter S."/>
            <person name="Squares R."/>
            <person name="Squares S."/>
            <person name="Woodward J."/>
            <person name="Parkhill J."/>
            <person name="Temple L.M."/>
        </authorList>
    </citation>
    <scope>NUCLEOTIDE SEQUENCE [LARGE SCALE GENOMIC DNA]</scope>
    <source>
        <strain evidence="2 3">197N</strain>
    </source>
</reference>
<dbReference type="EMBL" id="AM167904">
    <property type="protein sequence ID" value="CAJ48613.1"/>
    <property type="molecule type" value="Genomic_DNA"/>
</dbReference>
<dbReference type="PANTHER" id="PTHR36302:SF1">
    <property type="entry name" value="COPPER CHAPERONE PCU(A)C"/>
    <property type="match status" value="1"/>
</dbReference>
<keyword evidence="1" id="KW-0732">Signal</keyword>
<dbReference type="Proteomes" id="UP000001977">
    <property type="component" value="Chromosome"/>
</dbReference>